<dbReference type="InterPro" id="IPR036097">
    <property type="entry name" value="HisK_dim/P_sf"/>
</dbReference>
<comment type="catalytic activity">
    <reaction evidence="1">
        <text>ATP + protein L-histidine = ADP + protein N-phospho-L-histidine.</text>
        <dbReference type="EC" id="2.7.13.3"/>
    </reaction>
</comment>
<accession>A0A2U0SCT0</accession>
<dbReference type="InterPro" id="IPR050351">
    <property type="entry name" value="BphY/WalK/GraS-like"/>
</dbReference>
<keyword evidence="5 9" id="KW-0418">Kinase</keyword>
<gene>
    <name evidence="9" type="ORF">DD559_07400</name>
</gene>
<evidence type="ECO:0000256" key="3">
    <source>
        <dbReference type="ARBA" id="ARBA00022679"/>
    </source>
</evidence>
<evidence type="ECO:0000259" key="8">
    <source>
        <dbReference type="PROSITE" id="PS50109"/>
    </source>
</evidence>
<dbReference type="GO" id="GO:0005524">
    <property type="term" value="F:ATP binding"/>
    <property type="evidence" value="ECO:0007669"/>
    <property type="project" value="UniProtKB-KW"/>
</dbReference>
<keyword evidence="3" id="KW-0808">Transferase</keyword>
<keyword evidence="10" id="KW-1185">Reference proteome</keyword>
<sequence>MCCSARSLRGRALALRFDDSLETVLAGDVQSPFGAQSAWRQIVDLIGRGRVAPDHRALHLLETLRHRVPIAVREASVRTVEWAAAPAALVRLLVLDALPIALPILRGARMADADWLALLPRLTPEGRHVLRNRRDLAPVVQHGLEAFGAADFVLKDQRVAPAEEGENQAGLFAVADLVARIDAHWQARQHAQPGTRPLPMRASDFRFETDAAGIVRWVDGIDRAPLIGLSLDLQGMASGSRVDGVATGAFRRRAAFSNARMTIEGESDAAGDWLISAMPNFEPLGGRFCGYRGTARRPRMDERAEPLRPSPVEPDLLRQLVHELRTPTNAIAGFAEMIEAEMLGPVPPEYRTRAAFIRGQVRELLGAIDDLDLAARIESAALALVPGTVALRGLLSGIVADLSELLTLRGSALHLPEEEALVSGDPRAVERLFSRLLATLASASTQGEGLHIRFVPGEAGMLSIAIDRPRALRDYPGDAILAIDDEHAEDLALLGAGFALRLARNLARELGGSLTIASDCLAIQLPIADGPARACVQQS</sequence>
<dbReference type="Pfam" id="PF00512">
    <property type="entry name" value="HisKA"/>
    <property type="match status" value="1"/>
</dbReference>
<dbReference type="Gene3D" id="1.10.287.130">
    <property type="match status" value="1"/>
</dbReference>
<protein>
    <recommendedName>
        <fullName evidence="2">histidine kinase</fullName>
        <ecNumber evidence="2">2.7.13.3</ecNumber>
    </recommendedName>
</protein>
<evidence type="ECO:0000256" key="2">
    <source>
        <dbReference type="ARBA" id="ARBA00012438"/>
    </source>
</evidence>
<dbReference type="InterPro" id="IPR005467">
    <property type="entry name" value="His_kinase_dom"/>
</dbReference>
<proteinExistence type="predicted"/>
<name>A0A2U0SCT0_9SPHN</name>
<evidence type="ECO:0000256" key="6">
    <source>
        <dbReference type="ARBA" id="ARBA00022840"/>
    </source>
</evidence>
<dbReference type="EC" id="2.7.13.3" evidence="2"/>
<evidence type="ECO:0000256" key="7">
    <source>
        <dbReference type="ARBA" id="ARBA00023012"/>
    </source>
</evidence>
<dbReference type="SMART" id="SM00388">
    <property type="entry name" value="HisKA"/>
    <property type="match status" value="1"/>
</dbReference>
<dbReference type="GO" id="GO:0000156">
    <property type="term" value="F:phosphorelay response regulator activity"/>
    <property type="evidence" value="ECO:0007669"/>
    <property type="project" value="TreeGrafter"/>
</dbReference>
<dbReference type="GO" id="GO:0007234">
    <property type="term" value="P:osmosensory signaling via phosphorelay pathway"/>
    <property type="evidence" value="ECO:0007669"/>
    <property type="project" value="TreeGrafter"/>
</dbReference>
<evidence type="ECO:0000256" key="1">
    <source>
        <dbReference type="ARBA" id="ARBA00000085"/>
    </source>
</evidence>
<dbReference type="InterPro" id="IPR003661">
    <property type="entry name" value="HisK_dim/P_dom"/>
</dbReference>
<keyword evidence="7" id="KW-0902">Two-component regulatory system</keyword>
<evidence type="ECO:0000256" key="5">
    <source>
        <dbReference type="ARBA" id="ARBA00022777"/>
    </source>
</evidence>
<comment type="caution">
    <text evidence="9">The sequence shown here is derived from an EMBL/GenBank/DDBJ whole genome shotgun (WGS) entry which is preliminary data.</text>
</comment>
<dbReference type="GO" id="GO:0000155">
    <property type="term" value="F:phosphorelay sensor kinase activity"/>
    <property type="evidence" value="ECO:0007669"/>
    <property type="project" value="InterPro"/>
</dbReference>
<dbReference type="PANTHER" id="PTHR42878:SF7">
    <property type="entry name" value="SENSOR HISTIDINE KINASE GLRK"/>
    <property type="match status" value="1"/>
</dbReference>
<dbReference type="PANTHER" id="PTHR42878">
    <property type="entry name" value="TWO-COMPONENT HISTIDINE KINASE"/>
    <property type="match status" value="1"/>
</dbReference>
<dbReference type="AlphaFoldDB" id="A0A2U0SCT0"/>
<evidence type="ECO:0000313" key="10">
    <source>
        <dbReference type="Proteomes" id="UP000245890"/>
    </source>
</evidence>
<dbReference type="GO" id="GO:0030295">
    <property type="term" value="F:protein kinase activator activity"/>
    <property type="evidence" value="ECO:0007669"/>
    <property type="project" value="TreeGrafter"/>
</dbReference>
<feature type="domain" description="Histidine kinase" evidence="8">
    <location>
        <begin position="319"/>
        <end position="519"/>
    </location>
</feature>
<dbReference type="Proteomes" id="UP000245890">
    <property type="component" value="Unassembled WGS sequence"/>
</dbReference>
<dbReference type="PROSITE" id="PS50109">
    <property type="entry name" value="HIS_KIN"/>
    <property type="match status" value="1"/>
</dbReference>
<organism evidence="9 10">
    <name type="scientific">Sphingomonas pokkalii</name>
    <dbReference type="NCBI Taxonomy" id="2175090"/>
    <lineage>
        <taxon>Bacteria</taxon>
        <taxon>Pseudomonadati</taxon>
        <taxon>Pseudomonadota</taxon>
        <taxon>Alphaproteobacteria</taxon>
        <taxon>Sphingomonadales</taxon>
        <taxon>Sphingomonadaceae</taxon>
        <taxon>Sphingomonas</taxon>
    </lineage>
</organism>
<dbReference type="OrthoDB" id="9813151at2"/>
<dbReference type="EMBL" id="QENQ01000001">
    <property type="protein sequence ID" value="PVX29177.1"/>
    <property type="molecule type" value="Genomic_DNA"/>
</dbReference>
<evidence type="ECO:0000313" key="9">
    <source>
        <dbReference type="EMBL" id="PVX29177.1"/>
    </source>
</evidence>
<dbReference type="CDD" id="cd00082">
    <property type="entry name" value="HisKA"/>
    <property type="match status" value="1"/>
</dbReference>
<reference evidence="9 10" key="1">
    <citation type="submission" date="2018-05" db="EMBL/GenBank/DDBJ databases">
        <title>Description of Sphingomonas pokkalii sp nov, isolated from the rhizosphere of saline tolerant pokkali rice and its draft genome analysis.</title>
        <authorList>
            <person name="Menon R."/>
            <person name="Kumari S."/>
            <person name="Rameshkumar N."/>
        </authorList>
    </citation>
    <scope>NUCLEOTIDE SEQUENCE [LARGE SCALE GENOMIC DNA]</scope>
    <source>
        <strain evidence="9 10">L3B27</strain>
    </source>
</reference>
<evidence type="ECO:0000256" key="4">
    <source>
        <dbReference type="ARBA" id="ARBA00022741"/>
    </source>
</evidence>
<keyword evidence="6" id="KW-0067">ATP-binding</keyword>
<keyword evidence="4" id="KW-0547">Nucleotide-binding</keyword>
<dbReference type="SUPFAM" id="SSF47384">
    <property type="entry name" value="Homodimeric domain of signal transducing histidine kinase"/>
    <property type="match status" value="1"/>
</dbReference>